<evidence type="ECO:0000313" key="2">
    <source>
        <dbReference type="Proteomes" id="UP000029981"/>
    </source>
</evidence>
<sequence>MALKVQGDSALNRTTLLGICFNGVLKIEVFQQYEATALLCCLDLASMSCKTSLGSRSEHASCWFICLVASLVHLA</sequence>
<reference evidence="1 2" key="3">
    <citation type="journal article" date="2010" name="BMC Genomics">
        <title>Transcriptome sequencing and comparative analysis of cucumber flowers with different sex types.</title>
        <authorList>
            <person name="Guo S."/>
            <person name="Zheng Y."/>
            <person name="Joung J.G."/>
            <person name="Liu S."/>
            <person name="Zhang Z."/>
            <person name="Crasta O.R."/>
            <person name="Sobral B.W."/>
            <person name="Xu Y."/>
            <person name="Huang S."/>
            <person name="Fei Z."/>
        </authorList>
    </citation>
    <scope>NUCLEOTIDE SEQUENCE [LARGE SCALE GENOMIC DNA]</scope>
    <source>
        <strain evidence="2">cv. 9930</strain>
    </source>
</reference>
<organism evidence="1 2">
    <name type="scientific">Cucumis sativus</name>
    <name type="common">Cucumber</name>
    <dbReference type="NCBI Taxonomy" id="3659"/>
    <lineage>
        <taxon>Eukaryota</taxon>
        <taxon>Viridiplantae</taxon>
        <taxon>Streptophyta</taxon>
        <taxon>Embryophyta</taxon>
        <taxon>Tracheophyta</taxon>
        <taxon>Spermatophyta</taxon>
        <taxon>Magnoliopsida</taxon>
        <taxon>eudicotyledons</taxon>
        <taxon>Gunneridae</taxon>
        <taxon>Pentapetalae</taxon>
        <taxon>rosids</taxon>
        <taxon>fabids</taxon>
        <taxon>Cucurbitales</taxon>
        <taxon>Cucurbitaceae</taxon>
        <taxon>Benincaseae</taxon>
        <taxon>Cucumis</taxon>
    </lineage>
</organism>
<evidence type="ECO:0000313" key="1">
    <source>
        <dbReference type="EMBL" id="KGN57721.1"/>
    </source>
</evidence>
<dbReference type="Gramene" id="KGN57721">
    <property type="protein sequence ID" value="KGN57721"/>
    <property type="gene ID" value="Csa_3G259710"/>
</dbReference>
<reference evidence="1 2" key="2">
    <citation type="journal article" date="2009" name="PLoS ONE">
        <title>An integrated genetic and cytogenetic map of the cucumber genome.</title>
        <authorList>
            <person name="Ren Y."/>
            <person name="Zhang Z."/>
            <person name="Liu J."/>
            <person name="Staub J.E."/>
            <person name="Han Y."/>
            <person name="Cheng Z."/>
            <person name="Li X."/>
            <person name="Lu J."/>
            <person name="Miao H."/>
            <person name="Kang H."/>
            <person name="Xie B."/>
            <person name="Gu X."/>
            <person name="Wang X."/>
            <person name="Du Y."/>
            <person name="Jin W."/>
            <person name="Huang S."/>
        </authorList>
    </citation>
    <scope>NUCLEOTIDE SEQUENCE [LARGE SCALE GENOMIC DNA]</scope>
    <source>
        <strain evidence="2">cv. 9930</strain>
    </source>
</reference>
<gene>
    <name evidence="1" type="ORF">Csa_3G259710</name>
</gene>
<protein>
    <submittedName>
        <fullName evidence="1">Uncharacterized protein</fullName>
    </submittedName>
</protein>
<proteinExistence type="predicted"/>
<name>A0A0A0LCD7_CUCSA</name>
<keyword evidence="2" id="KW-1185">Reference proteome</keyword>
<dbReference type="AlphaFoldDB" id="A0A0A0LCD7"/>
<dbReference type="EMBL" id="CM002924">
    <property type="protein sequence ID" value="KGN57721.1"/>
    <property type="molecule type" value="Genomic_DNA"/>
</dbReference>
<dbReference type="Proteomes" id="UP000029981">
    <property type="component" value="Chromosome 3"/>
</dbReference>
<reference evidence="1 2" key="1">
    <citation type="journal article" date="2009" name="Nat. Genet.">
        <title>The genome of the cucumber, Cucumis sativus L.</title>
        <authorList>
            <person name="Huang S."/>
            <person name="Li R."/>
            <person name="Zhang Z."/>
            <person name="Li L."/>
            <person name="Gu X."/>
            <person name="Fan W."/>
            <person name="Lucas W.J."/>
            <person name="Wang X."/>
            <person name="Xie B."/>
            <person name="Ni P."/>
            <person name="Ren Y."/>
            <person name="Zhu H."/>
            <person name="Li J."/>
            <person name="Lin K."/>
            <person name="Jin W."/>
            <person name="Fei Z."/>
            <person name="Li G."/>
            <person name="Staub J."/>
            <person name="Kilian A."/>
            <person name="van der Vossen E.A."/>
            <person name="Wu Y."/>
            <person name="Guo J."/>
            <person name="He J."/>
            <person name="Jia Z."/>
            <person name="Ren Y."/>
            <person name="Tian G."/>
            <person name="Lu Y."/>
            <person name="Ruan J."/>
            <person name="Qian W."/>
            <person name="Wang M."/>
            <person name="Huang Q."/>
            <person name="Li B."/>
            <person name="Xuan Z."/>
            <person name="Cao J."/>
            <person name="Asan"/>
            <person name="Wu Z."/>
            <person name="Zhang J."/>
            <person name="Cai Q."/>
            <person name="Bai Y."/>
            <person name="Zhao B."/>
            <person name="Han Y."/>
            <person name="Li Y."/>
            <person name="Li X."/>
            <person name="Wang S."/>
            <person name="Shi Q."/>
            <person name="Liu S."/>
            <person name="Cho W.K."/>
            <person name="Kim J.Y."/>
            <person name="Xu Y."/>
            <person name="Heller-Uszynska K."/>
            <person name="Miao H."/>
            <person name="Cheng Z."/>
            <person name="Zhang S."/>
            <person name="Wu J."/>
            <person name="Yang Y."/>
            <person name="Kang H."/>
            <person name="Li M."/>
            <person name="Liang H."/>
            <person name="Ren X."/>
            <person name="Shi Z."/>
            <person name="Wen M."/>
            <person name="Jian M."/>
            <person name="Yang H."/>
            <person name="Zhang G."/>
            <person name="Yang Z."/>
            <person name="Chen R."/>
            <person name="Liu S."/>
            <person name="Li J."/>
            <person name="Ma L."/>
            <person name="Liu H."/>
            <person name="Zhou Y."/>
            <person name="Zhao J."/>
            <person name="Fang X."/>
            <person name="Li G."/>
            <person name="Fang L."/>
            <person name="Li Y."/>
            <person name="Liu D."/>
            <person name="Zheng H."/>
            <person name="Zhang Y."/>
            <person name="Qin N."/>
            <person name="Li Z."/>
            <person name="Yang G."/>
            <person name="Yang S."/>
            <person name="Bolund L."/>
            <person name="Kristiansen K."/>
            <person name="Zheng H."/>
            <person name="Li S."/>
            <person name="Zhang X."/>
            <person name="Yang H."/>
            <person name="Wang J."/>
            <person name="Sun R."/>
            <person name="Zhang B."/>
            <person name="Jiang S."/>
            <person name="Wang J."/>
            <person name="Du Y."/>
            <person name="Li S."/>
        </authorList>
    </citation>
    <scope>NUCLEOTIDE SEQUENCE [LARGE SCALE GENOMIC DNA]</scope>
    <source>
        <strain evidence="2">cv. 9930</strain>
    </source>
</reference>
<reference evidence="1 2" key="4">
    <citation type="journal article" date="2011" name="BMC Genomics">
        <title>RNA-Seq improves annotation of protein-coding genes in the cucumber genome.</title>
        <authorList>
            <person name="Li Z."/>
            <person name="Zhang Z."/>
            <person name="Yan P."/>
            <person name="Huang S."/>
            <person name="Fei Z."/>
            <person name="Lin K."/>
        </authorList>
    </citation>
    <scope>NUCLEOTIDE SEQUENCE [LARGE SCALE GENOMIC DNA]</scope>
    <source>
        <strain evidence="2">cv. 9930</strain>
    </source>
</reference>
<accession>A0A0A0LCD7</accession>